<accession>A0ACD5DGU5</accession>
<dbReference type="Proteomes" id="UP001149860">
    <property type="component" value="Chromosome"/>
</dbReference>
<protein>
    <submittedName>
        <fullName evidence="1">DUF177 domain-containing protein</fullName>
    </submittedName>
</protein>
<reference evidence="1" key="1">
    <citation type="submission" date="2024-08" db="EMBL/GenBank/DDBJ databases">
        <title>Lentilactobacillus sp. nov., isolated from tree bark.</title>
        <authorList>
            <person name="Phuengjayaem S."/>
            <person name="Tanasupawat S."/>
        </authorList>
    </citation>
    <scope>NUCLEOTIDE SEQUENCE</scope>
    <source>
        <strain evidence="1">SPB1-3</strain>
    </source>
</reference>
<sequence length="186" mass="21169">MEMFFRELQKYPENAPFKFEETLDIKKELLDRYADQVIDADKFTVSGTAYADLGDVIVNYHVTGNLVVPSSRSLMPVNLPMEFDVEEFYVPSKAAESRYPKDAVVFVLDEDAKVEITDSVIDNVILNIPMQVLAESEIDGEDDMPSGNDWEVMTADDFDKNKAELETVDPRLAKLKDLFPEDNQED</sequence>
<evidence type="ECO:0000313" key="2">
    <source>
        <dbReference type="Proteomes" id="UP001149860"/>
    </source>
</evidence>
<keyword evidence="2" id="KW-1185">Reference proteome</keyword>
<name>A0ACD5DGU5_9LACO</name>
<gene>
    <name evidence="1" type="ORF">O0236_004745</name>
</gene>
<organism evidence="1 2">
    <name type="scientific">Lentilactobacillus terminaliae</name>
    <dbReference type="NCBI Taxonomy" id="3003483"/>
    <lineage>
        <taxon>Bacteria</taxon>
        <taxon>Bacillati</taxon>
        <taxon>Bacillota</taxon>
        <taxon>Bacilli</taxon>
        <taxon>Lactobacillales</taxon>
        <taxon>Lactobacillaceae</taxon>
        <taxon>Lentilactobacillus</taxon>
    </lineage>
</organism>
<evidence type="ECO:0000313" key="1">
    <source>
        <dbReference type="EMBL" id="XFD40613.1"/>
    </source>
</evidence>
<proteinExistence type="predicted"/>
<dbReference type="EMBL" id="CP168151">
    <property type="protein sequence ID" value="XFD40613.1"/>
    <property type="molecule type" value="Genomic_DNA"/>
</dbReference>